<feature type="transmembrane region" description="Helical" evidence="7">
    <location>
        <begin position="120"/>
        <end position="139"/>
    </location>
</feature>
<keyword evidence="5 7" id="KW-1133">Transmembrane helix</keyword>
<protein>
    <submittedName>
        <fullName evidence="9">Acyltransferase</fullName>
    </submittedName>
</protein>
<gene>
    <name evidence="9" type="ORF">E4O86_15450</name>
</gene>
<dbReference type="OrthoDB" id="9814956at2"/>
<keyword evidence="6 7" id="KW-0472">Membrane</keyword>
<comment type="similarity">
    <text evidence="2">Belongs to the acyltransferase 3 family.</text>
</comment>
<reference evidence="9" key="1">
    <citation type="submission" date="2019-03" db="EMBL/GenBank/DDBJ databases">
        <title>Afifella sp. nov., isolated from activated sludge.</title>
        <authorList>
            <person name="Li Q."/>
            <person name="Liu Y."/>
        </authorList>
    </citation>
    <scope>NUCLEOTIDE SEQUENCE</scope>
    <source>
        <strain evidence="9">L72</strain>
    </source>
</reference>
<evidence type="ECO:0000256" key="6">
    <source>
        <dbReference type="ARBA" id="ARBA00023136"/>
    </source>
</evidence>
<feature type="transmembrane region" description="Helical" evidence="7">
    <location>
        <begin position="7"/>
        <end position="28"/>
    </location>
</feature>
<sequence length="343" mass="38263">MKSRVDWVDVAKGFCIIFVVMMHSTLGVEKAAGADGWMNYVVEFARPFRMPDFFLIAGLFIGLRIDAPWRLYLDRKVVHFAYFYALWLTIQFAIKAPGFAAEIGWGGVLRDYLTAFVEPWGTLWFIYHLALFCVIVRLLKRVPWPIVWVAAASLEILHIETGSVLIDETASRFVYFYSGYVFSAHVLRFAEKVAEDRVSALLGLGLWGVLNATIVFAGYSTMPFVSLVLGFAGAVAVVSTSVLLAGTRAAVPLRWLGEHSIVVYLAFFFPMAVSRAVLLKTGIITDIGTISVLVTAAGVLGPVVFYGLVQWTGWGRFLFERPAWARIDGPYRRRDRAALQPAE</sequence>
<keyword evidence="4 7" id="KW-0812">Transmembrane</keyword>
<dbReference type="GO" id="GO:0009246">
    <property type="term" value="P:enterobacterial common antigen biosynthetic process"/>
    <property type="evidence" value="ECO:0007669"/>
    <property type="project" value="TreeGrafter"/>
</dbReference>
<evidence type="ECO:0000256" key="1">
    <source>
        <dbReference type="ARBA" id="ARBA00004651"/>
    </source>
</evidence>
<dbReference type="GO" id="GO:0005886">
    <property type="term" value="C:plasma membrane"/>
    <property type="evidence" value="ECO:0007669"/>
    <property type="project" value="UniProtKB-SubCell"/>
</dbReference>
<organism evidence="9 10">
    <name type="scientific">Propylenella binzhouense</name>
    <dbReference type="NCBI Taxonomy" id="2555902"/>
    <lineage>
        <taxon>Bacteria</taxon>
        <taxon>Pseudomonadati</taxon>
        <taxon>Pseudomonadota</taxon>
        <taxon>Alphaproteobacteria</taxon>
        <taxon>Hyphomicrobiales</taxon>
        <taxon>Propylenellaceae</taxon>
        <taxon>Propylenella</taxon>
    </lineage>
</organism>
<feature type="domain" description="Acyltransferase 3" evidence="8">
    <location>
        <begin position="6"/>
        <end position="306"/>
    </location>
</feature>
<dbReference type="Pfam" id="PF01757">
    <property type="entry name" value="Acyl_transf_3"/>
    <property type="match status" value="1"/>
</dbReference>
<evidence type="ECO:0000313" key="9">
    <source>
        <dbReference type="EMBL" id="MYZ49109.1"/>
    </source>
</evidence>
<dbReference type="GO" id="GO:0016413">
    <property type="term" value="F:O-acetyltransferase activity"/>
    <property type="evidence" value="ECO:0007669"/>
    <property type="project" value="TreeGrafter"/>
</dbReference>
<evidence type="ECO:0000256" key="2">
    <source>
        <dbReference type="ARBA" id="ARBA00007400"/>
    </source>
</evidence>
<dbReference type="EMBL" id="SPKJ01000060">
    <property type="protein sequence ID" value="MYZ49109.1"/>
    <property type="molecule type" value="Genomic_DNA"/>
</dbReference>
<dbReference type="AlphaFoldDB" id="A0A964T780"/>
<feature type="transmembrane region" description="Helical" evidence="7">
    <location>
        <begin position="290"/>
        <end position="309"/>
    </location>
</feature>
<comment type="subcellular location">
    <subcellularLocation>
        <location evidence="1">Cell membrane</location>
        <topology evidence="1">Multi-pass membrane protein</topology>
    </subcellularLocation>
</comment>
<evidence type="ECO:0000259" key="8">
    <source>
        <dbReference type="Pfam" id="PF01757"/>
    </source>
</evidence>
<dbReference type="RefSeq" id="WP_161141454.1">
    <property type="nucleotide sequence ID" value="NZ_SPKJ01000060.1"/>
</dbReference>
<dbReference type="PANTHER" id="PTHR40074:SF4">
    <property type="entry name" value="INNER MEMBRANE PROTEIN YCFT"/>
    <property type="match status" value="1"/>
</dbReference>
<dbReference type="InterPro" id="IPR002656">
    <property type="entry name" value="Acyl_transf_3_dom"/>
</dbReference>
<evidence type="ECO:0000256" key="5">
    <source>
        <dbReference type="ARBA" id="ARBA00022989"/>
    </source>
</evidence>
<dbReference type="PANTHER" id="PTHR40074">
    <property type="entry name" value="O-ACETYLTRANSFERASE WECH"/>
    <property type="match status" value="1"/>
</dbReference>
<name>A0A964T780_9HYPH</name>
<feature type="transmembrane region" description="Helical" evidence="7">
    <location>
        <begin position="48"/>
        <end position="65"/>
    </location>
</feature>
<feature type="transmembrane region" description="Helical" evidence="7">
    <location>
        <begin position="225"/>
        <end position="249"/>
    </location>
</feature>
<evidence type="ECO:0000313" key="10">
    <source>
        <dbReference type="Proteomes" id="UP000773614"/>
    </source>
</evidence>
<feature type="transmembrane region" description="Helical" evidence="7">
    <location>
        <begin position="201"/>
        <end position="219"/>
    </location>
</feature>
<feature type="transmembrane region" description="Helical" evidence="7">
    <location>
        <begin position="261"/>
        <end position="278"/>
    </location>
</feature>
<keyword evidence="9" id="KW-0808">Transferase</keyword>
<accession>A0A964T780</accession>
<evidence type="ECO:0000256" key="3">
    <source>
        <dbReference type="ARBA" id="ARBA00022475"/>
    </source>
</evidence>
<dbReference type="Proteomes" id="UP000773614">
    <property type="component" value="Unassembled WGS sequence"/>
</dbReference>
<proteinExistence type="inferred from homology"/>
<feature type="transmembrane region" description="Helical" evidence="7">
    <location>
        <begin position="77"/>
        <end position="100"/>
    </location>
</feature>
<keyword evidence="10" id="KW-1185">Reference proteome</keyword>
<comment type="caution">
    <text evidence="9">The sequence shown here is derived from an EMBL/GenBank/DDBJ whole genome shotgun (WGS) entry which is preliminary data.</text>
</comment>
<evidence type="ECO:0000256" key="7">
    <source>
        <dbReference type="SAM" id="Phobius"/>
    </source>
</evidence>
<evidence type="ECO:0000256" key="4">
    <source>
        <dbReference type="ARBA" id="ARBA00022692"/>
    </source>
</evidence>
<keyword evidence="9" id="KW-0012">Acyltransferase</keyword>
<keyword evidence="3" id="KW-1003">Cell membrane</keyword>